<accession>F4PVD0</accession>
<evidence type="ECO:0000256" key="5">
    <source>
        <dbReference type="ARBA" id="ARBA00023242"/>
    </source>
</evidence>
<gene>
    <name evidence="11" type="ORF">DFA_07053</name>
</gene>
<evidence type="ECO:0000256" key="3">
    <source>
        <dbReference type="ARBA" id="ARBA00005371"/>
    </source>
</evidence>
<name>F4PVD0_CACFS</name>
<dbReference type="GO" id="GO:0003723">
    <property type="term" value="F:RNA binding"/>
    <property type="evidence" value="ECO:0007669"/>
    <property type="project" value="InterPro"/>
</dbReference>
<dbReference type="RefSeq" id="XP_004366927.1">
    <property type="nucleotide sequence ID" value="XM_004366870.1"/>
</dbReference>
<feature type="domain" description="Tudor" evidence="10">
    <location>
        <begin position="103"/>
        <end position="162"/>
    </location>
</feature>
<organism evidence="11 12">
    <name type="scientific">Cavenderia fasciculata</name>
    <name type="common">Slime mold</name>
    <name type="synonym">Dictyostelium fasciculatum</name>
    <dbReference type="NCBI Taxonomy" id="261658"/>
    <lineage>
        <taxon>Eukaryota</taxon>
        <taxon>Amoebozoa</taxon>
        <taxon>Evosea</taxon>
        <taxon>Eumycetozoa</taxon>
        <taxon>Dictyostelia</taxon>
        <taxon>Acytosteliales</taxon>
        <taxon>Cavenderiaceae</taxon>
        <taxon>Cavenderia</taxon>
    </lineage>
</organism>
<comment type="function">
    <text evidence="6">Involved in spliceosome assembly.</text>
</comment>
<evidence type="ECO:0000256" key="6">
    <source>
        <dbReference type="ARBA" id="ARBA00037618"/>
    </source>
</evidence>
<dbReference type="KEGG" id="dfa:DFA_07053"/>
<dbReference type="SMART" id="SM00333">
    <property type="entry name" value="TUDOR"/>
    <property type="match status" value="1"/>
</dbReference>
<comment type="subcellular location">
    <subcellularLocation>
        <location evidence="1">Nucleus speckle</location>
    </subcellularLocation>
    <subcellularLocation>
        <location evidence="2">Nucleus</location>
        <location evidence="2">Cajal body</location>
    </subcellularLocation>
</comment>
<dbReference type="GeneID" id="14872178"/>
<dbReference type="SUPFAM" id="SSF63748">
    <property type="entry name" value="Tudor/PWWP/MBT"/>
    <property type="match status" value="1"/>
</dbReference>
<reference evidence="12" key="1">
    <citation type="journal article" date="2011" name="Genome Res.">
        <title>Phylogeny-wide analysis of social amoeba genomes highlights ancient origins for complex intercellular communication.</title>
        <authorList>
            <person name="Heidel A.J."/>
            <person name="Lawal H.M."/>
            <person name="Felder M."/>
            <person name="Schilde C."/>
            <person name="Helps N.R."/>
            <person name="Tunggal B."/>
            <person name="Rivero F."/>
            <person name="John U."/>
            <person name="Schleicher M."/>
            <person name="Eichinger L."/>
            <person name="Platzer M."/>
            <person name="Noegel A.A."/>
            <person name="Schaap P."/>
            <person name="Gloeckner G."/>
        </authorList>
    </citation>
    <scope>NUCLEOTIDE SEQUENCE [LARGE SCALE GENOMIC DNA]</scope>
    <source>
        <strain evidence="12">SH3</strain>
    </source>
</reference>
<dbReference type="PANTHER" id="PTHR13681">
    <property type="entry name" value="SURVIVAL OF MOTOR NEURON-RELATED-SPLICING FACTOR 30-RELATED"/>
    <property type="match status" value="1"/>
</dbReference>
<feature type="coiled-coil region" evidence="9">
    <location>
        <begin position="2"/>
        <end position="29"/>
    </location>
</feature>
<dbReference type="GO" id="GO:0006397">
    <property type="term" value="P:mRNA processing"/>
    <property type="evidence" value="ECO:0007669"/>
    <property type="project" value="InterPro"/>
</dbReference>
<dbReference type="STRING" id="1054147.F4PVD0"/>
<dbReference type="EMBL" id="GL883013">
    <property type="protein sequence ID" value="EGG19944.1"/>
    <property type="molecule type" value="Genomic_DNA"/>
</dbReference>
<dbReference type="OrthoDB" id="79171at2759"/>
<evidence type="ECO:0000256" key="4">
    <source>
        <dbReference type="ARBA" id="ARBA00022728"/>
    </source>
</evidence>
<dbReference type="InterPro" id="IPR010304">
    <property type="entry name" value="SMN_Tudor"/>
</dbReference>
<proteinExistence type="inferred from homology"/>
<keyword evidence="4" id="KW-0508">mRNA splicing</keyword>
<evidence type="ECO:0000256" key="2">
    <source>
        <dbReference type="ARBA" id="ARBA00004408"/>
    </source>
</evidence>
<evidence type="ECO:0000313" key="12">
    <source>
        <dbReference type="Proteomes" id="UP000007797"/>
    </source>
</evidence>
<dbReference type="PANTHER" id="PTHR13681:SF26">
    <property type="entry name" value="SURVIVAL OF MOTOR NEURON-RELATED-SPLICING FACTOR 30"/>
    <property type="match status" value="1"/>
</dbReference>
<sequence length="285" mass="31710">MSTNIEELKIKLESDKQELQELELLLEEDPQNEELHSLKADLINVIKVASDQIVNLQTASTTTISSFTSPPLDQNIINQKQILQQQQQQQQILNNSSSSGSSILAIGSRCEGKYAVDGVWYAGVITDIKSDGTYVILYDGYGNSETLSFADIRPLTRVKLGSSVKDQSTRVNAASDGYATVPKHLRINVDDSEETKKLKLKKQHSIKSANRVYRIDEENRQQKQKWQDFVNENKKSGKTLTDRGLKKGSIFSTPDNLNGRVGVVGSGKAMTEGTQFSTKRKSITK</sequence>
<dbReference type="AlphaFoldDB" id="F4PVD0"/>
<protein>
    <recommendedName>
        <fullName evidence="7">Survival of motor neuron-related-splicing factor 30</fullName>
    </recommendedName>
    <alternativeName>
        <fullName evidence="8">Survival motor neuron domain-containing protein 1</fullName>
    </alternativeName>
</protein>
<evidence type="ECO:0000256" key="1">
    <source>
        <dbReference type="ARBA" id="ARBA00004324"/>
    </source>
</evidence>
<dbReference type="GO" id="GO:0005737">
    <property type="term" value="C:cytoplasm"/>
    <property type="evidence" value="ECO:0007669"/>
    <property type="project" value="InterPro"/>
</dbReference>
<dbReference type="CDD" id="cd21182">
    <property type="entry name" value="Tudor_SMN_SPF30-like"/>
    <property type="match status" value="1"/>
</dbReference>
<keyword evidence="4" id="KW-0507">mRNA processing</keyword>
<dbReference type="GO" id="GO:0005681">
    <property type="term" value="C:spliceosomal complex"/>
    <property type="evidence" value="ECO:0007669"/>
    <property type="project" value="UniProtKB-KW"/>
</dbReference>
<evidence type="ECO:0000256" key="8">
    <source>
        <dbReference type="ARBA" id="ARBA00042567"/>
    </source>
</evidence>
<dbReference type="Pfam" id="PF06003">
    <property type="entry name" value="SMN_Tudor"/>
    <property type="match status" value="1"/>
</dbReference>
<keyword evidence="12" id="KW-1185">Reference proteome</keyword>
<dbReference type="Gene3D" id="2.30.30.140">
    <property type="match status" value="1"/>
</dbReference>
<dbReference type="PROSITE" id="PS50304">
    <property type="entry name" value="TUDOR"/>
    <property type="match status" value="1"/>
</dbReference>
<evidence type="ECO:0000259" key="10">
    <source>
        <dbReference type="PROSITE" id="PS50304"/>
    </source>
</evidence>
<keyword evidence="5" id="KW-0539">Nucleus</keyword>
<comment type="similarity">
    <text evidence="3">Belongs to the SMN family.</text>
</comment>
<keyword evidence="4" id="KW-0747">Spliceosome</keyword>
<evidence type="ECO:0000256" key="7">
    <source>
        <dbReference type="ARBA" id="ARBA00041083"/>
    </source>
</evidence>
<dbReference type="GO" id="GO:0016607">
    <property type="term" value="C:nuclear speck"/>
    <property type="evidence" value="ECO:0007669"/>
    <property type="project" value="UniProtKB-SubCell"/>
</dbReference>
<evidence type="ECO:0000313" key="11">
    <source>
        <dbReference type="EMBL" id="EGG19944.1"/>
    </source>
</evidence>
<evidence type="ECO:0000256" key="9">
    <source>
        <dbReference type="SAM" id="Coils"/>
    </source>
</evidence>
<dbReference type="OMA" id="CMAVWSQ"/>
<dbReference type="Proteomes" id="UP000007797">
    <property type="component" value="Unassembled WGS sequence"/>
</dbReference>
<dbReference type="GO" id="GO:0015030">
    <property type="term" value="C:Cajal body"/>
    <property type="evidence" value="ECO:0007669"/>
    <property type="project" value="UniProtKB-SubCell"/>
</dbReference>
<dbReference type="InterPro" id="IPR002999">
    <property type="entry name" value="Tudor"/>
</dbReference>
<keyword evidence="9" id="KW-0175">Coiled coil</keyword>